<accession>A0A1G1TBG1</accession>
<reference evidence="1 2" key="1">
    <citation type="submission" date="2016-08" db="EMBL/GenBank/DDBJ databases">
        <title>Hymenobacter coccineus sp. nov., Hymenobacter lapidarius sp. nov. and Hymenobacter glacialis sp. nov., isolated from Antarctic soil.</title>
        <authorList>
            <person name="Sedlacek I."/>
            <person name="Kralova S."/>
            <person name="Kyrova K."/>
            <person name="Maslanova I."/>
            <person name="Stankova E."/>
            <person name="Vrbovska V."/>
            <person name="Nemec M."/>
            <person name="Bartak M."/>
            <person name="Svec P."/>
            <person name="Busse H.-J."/>
            <person name="Pantucek R."/>
        </authorList>
    </citation>
    <scope>NUCLEOTIDE SEQUENCE [LARGE SCALE GENOMIC DNA]</scope>
    <source>
        <strain evidence="1 2">CCM 8648</strain>
    </source>
</reference>
<proteinExistence type="predicted"/>
<comment type="caution">
    <text evidence="1">The sequence shown here is derived from an EMBL/GenBank/DDBJ whole genome shotgun (WGS) entry which is preliminary data.</text>
</comment>
<evidence type="ECO:0000313" key="2">
    <source>
        <dbReference type="Proteomes" id="UP000177791"/>
    </source>
</evidence>
<organism evidence="1 2">
    <name type="scientific">Hymenobacter glacialis</name>
    <dbReference type="NCBI Taxonomy" id="1908236"/>
    <lineage>
        <taxon>Bacteria</taxon>
        <taxon>Pseudomonadati</taxon>
        <taxon>Bacteroidota</taxon>
        <taxon>Cytophagia</taxon>
        <taxon>Cytophagales</taxon>
        <taxon>Hymenobacteraceae</taxon>
        <taxon>Hymenobacter</taxon>
    </lineage>
</organism>
<protein>
    <submittedName>
        <fullName evidence="1">Uncharacterized protein</fullName>
    </submittedName>
</protein>
<evidence type="ECO:0000313" key="1">
    <source>
        <dbReference type="EMBL" id="OGX88213.1"/>
    </source>
</evidence>
<dbReference type="RefSeq" id="WP_070732695.1">
    <property type="nucleotide sequence ID" value="NZ_MDZC01000021.1"/>
</dbReference>
<name>A0A1G1TBG1_9BACT</name>
<keyword evidence="2" id="KW-1185">Reference proteome</keyword>
<gene>
    <name evidence="1" type="ORF">BEN48_10345</name>
</gene>
<dbReference type="AlphaFoldDB" id="A0A1G1TBG1"/>
<sequence>MPPALGSWEEYINKKCEDSTLTVFLFDTTLLTGVPRDSLVVQQRYTKKYEYKAKDLEKASWRVVFN</sequence>
<dbReference type="Proteomes" id="UP000177791">
    <property type="component" value="Unassembled WGS sequence"/>
</dbReference>
<dbReference type="EMBL" id="MDZC01000021">
    <property type="protein sequence ID" value="OGX88213.1"/>
    <property type="molecule type" value="Genomic_DNA"/>
</dbReference>